<feature type="compositionally biased region" description="Polar residues" evidence="11">
    <location>
        <begin position="685"/>
        <end position="695"/>
    </location>
</feature>
<feature type="compositionally biased region" description="Low complexity" evidence="11">
    <location>
        <begin position="1876"/>
        <end position="1888"/>
    </location>
</feature>
<feature type="compositionally biased region" description="Basic residues" evidence="11">
    <location>
        <begin position="186"/>
        <end position="197"/>
    </location>
</feature>
<feature type="compositionally biased region" description="Low complexity" evidence="11">
    <location>
        <begin position="116"/>
        <end position="129"/>
    </location>
</feature>
<comment type="subcellular location">
    <subcellularLocation>
        <location evidence="1">Nucleus</location>
    </subcellularLocation>
</comment>
<keyword evidence="8" id="KW-0804">Transcription</keyword>
<keyword evidence="3" id="KW-0479">Metal-binding</keyword>
<evidence type="ECO:0000256" key="8">
    <source>
        <dbReference type="ARBA" id="ARBA00023163"/>
    </source>
</evidence>
<feature type="compositionally biased region" description="Pro residues" evidence="11">
    <location>
        <begin position="1786"/>
        <end position="1798"/>
    </location>
</feature>
<feature type="compositionally biased region" description="Acidic residues" evidence="11">
    <location>
        <begin position="1560"/>
        <end position="1577"/>
    </location>
</feature>
<feature type="compositionally biased region" description="Polar residues" evidence="11">
    <location>
        <begin position="340"/>
        <end position="351"/>
    </location>
</feature>
<dbReference type="EMBL" id="JAINUF010000006">
    <property type="protein sequence ID" value="KAJ8355441.1"/>
    <property type="molecule type" value="Genomic_DNA"/>
</dbReference>
<dbReference type="GO" id="GO:0000978">
    <property type="term" value="F:RNA polymerase II cis-regulatory region sequence-specific DNA binding"/>
    <property type="evidence" value="ECO:0007669"/>
    <property type="project" value="TreeGrafter"/>
</dbReference>
<feature type="region of interest" description="Disordered" evidence="11">
    <location>
        <begin position="1065"/>
        <end position="1088"/>
    </location>
</feature>
<dbReference type="Pfam" id="PF00096">
    <property type="entry name" value="zf-C2H2"/>
    <property type="match status" value="4"/>
</dbReference>
<comment type="caution">
    <text evidence="14">The sequence shown here is derived from an EMBL/GenBank/DDBJ whole genome shotgun (WGS) entry which is preliminary data.</text>
</comment>
<evidence type="ECO:0000256" key="4">
    <source>
        <dbReference type="ARBA" id="ARBA00022737"/>
    </source>
</evidence>
<dbReference type="InterPro" id="IPR036236">
    <property type="entry name" value="Znf_C2H2_sf"/>
</dbReference>
<feature type="region of interest" description="Disordered" evidence="11">
    <location>
        <begin position="186"/>
        <end position="361"/>
    </location>
</feature>
<dbReference type="InterPro" id="IPR013087">
    <property type="entry name" value="Znf_C2H2_type"/>
</dbReference>
<dbReference type="GO" id="GO:0000981">
    <property type="term" value="F:DNA-binding transcription factor activity, RNA polymerase II-specific"/>
    <property type="evidence" value="ECO:0007669"/>
    <property type="project" value="TreeGrafter"/>
</dbReference>
<keyword evidence="7" id="KW-0805">Transcription regulation</keyword>
<evidence type="ECO:0000313" key="14">
    <source>
        <dbReference type="EMBL" id="KAJ8355441.1"/>
    </source>
</evidence>
<feature type="compositionally biased region" description="Low complexity" evidence="11">
    <location>
        <begin position="965"/>
        <end position="988"/>
    </location>
</feature>
<evidence type="ECO:0000256" key="6">
    <source>
        <dbReference type="ARBA" id="ARBA00022833"/>
    </source>
</evidence>
<dbReference type="FunFam" id="3.30.160.60:FF:000033">
    <property type="entry name" value="Immunodeficiency virus type I enhancer binding protein 1"/>
    <property type="match status" value="2"/>
</dbReference>
<dbReference type="FunFam" id="3.30.160.60:FF:000083">
    <property type="entry name" value="Immunodeficiency virus type I enhancer binding protein 1"/>
    <property type="match status" value="1"/>
</dbReference>
<feature type="domain" description="C2H2-type" evidence="12">
    <location>
        <begin position="142"/>
        <end position="169"/>
    </location>
</feature>
<feature type="domain" description="CCHC HIVEP-type" evidence="13">
    <location>
        <begin position="559"/>
        <end position="589"/>
    </location>
</feature>
<feature type="domain" description="C2H2-type" evidence="12">
    <location>
        <begin position="1508"/>
        <end position="1532"/>
    </location>
</feature>
<feature type="compositionally biased region" description="Basic and acidic residues" evidence="11">
    <location>
        <begin position="1279"/>
        <end position="1300"/>
    </location>
</feature>
<evidence type="ECO:0000259" key="12">
    <source>
        <dbReference type="PROSITE" id="PS50157"/>
    </source>
</evidence>
<dbReference type="GO" id="GO:0008270">
    <property type="term" value="F:zinc ion binding"/>
    <property type="evidence" value="ECO:0007669"/>
    <property type="project" value="UniProtKB-KW"/>
</dbReference>
<feature type="compositionally biased region" description="Low complexity" evidence="11">
    <location>
        <begin position="469"/>
        <end position="479"/>
    </location>
</feature>
<feature type="domain" description="C2H2-type" evidence="12">
    <location>
        <begin position="170"/>
        <end position="197"/>
    </location>
</feature>
<dbReference type="SMART" id="SM00355">
    <property type="entry name" value="ZnF_C2H2"/>
    <property type="match status" value="5"/>
</dbReference>
<evidence type="ECO:0000256" key="2">
    <source>
        <dbReference type="ARBA" id="ARBA00022553"/>
    </source>
</evidence>
<feature type="compositionally biased region" description="Pro residues" evidence="11">
    <location>
        <begin position="1742"/>
        <end position="1751"/>
    </location>
</feature>
<feature type="region of interest" description="Disordered" evidence="11">
    <location>
        <begin position="948"/>
        <end position="1017"/>
    </location>
</feature>
<feature type="region of interest" description="Disordered" evidence="11">
    <location>
        <begin position="1731"/>
        <end position="1768"/>
    </location>
</feature>
<keyword evidence="5 10" id="KW-0863">Zinc-finger</keyword>
<evidence type="ECO:0000256" key="10">
    <source>
        <dbReference type="PROSITE-ProRule" id="PRU00042"/>
    </source>
</evidence>
<feature type="compositionally biased region" description="Basic residues" evidence="11">
    <location>
        <begin position="47"/>
        <end position="60"/>
    </location>
</feature>
<feature type="region of interest" description="Disordered" evidence="11">
    <location>
        <begin position="1379"/>
        <end position="1454"/>
    </location>
</feature>
<feature type="compositionally biased region" description="Low complexity" evidence="11">
    <location>
        <begin position="400"/>
        <end position="409"/>
    </location>
</feature>
<feature type="compositionally biased region" description="Low complexity" evidence="11">
    <location>
        <begin position="1652"/>
        <end position="1674"/>
    </location>
</feature>
<feature type="region of interest" description="Disordered" evidence="11">
    <location>
        <begin position="1528"/>
        <end position="1719"/>
    </location>
</feature>
<keyword evidence="9" id="KW-0539">Nucleus</keyword>
<dbReference type="SUPFAM" id="SSF57667">
    <property type="entry name" value="beta-beta-alpha zinc fingers"/>
    <property type="match status" value="2"/>
</dbReference>
<keyword evidence="6" id="KW-0862">Zinc</keyword>
<feature type="compositionally biased region" description="Low complexity" evidence="11">
    <location>
        <begin position="64"/>
        <end position="74"/>
    </location>
</feature>
<keyword evidence="4" id="KW-0677">Repeat</keyword>
<dbReference type="PANTHER" id="PTHR45944">
    <property type="entry name" value="SCHNURRI, ISOFORM F"/>
    <property type="match status" value="1"/>
</dbReference>
<evidence type="ECO:0000256" key="1">
    <source>
        <dbReference type="ARBA" id="ARBA00004123"/>
    </source>
</evidence>
<reference evidence="14" key="1">
    <citation type="journal article" date="2023" name="Science">
        <title>Genome structures resolve the early diversification of teleost fishes.</title>
        <authorList>
            <person name="Parey E."/>
            <person name="Louis A."/>
            <person name="Montfort J."/>
            <person name="Bouchez O."/>
            <person name="Roques C."/>
            <person name="Iampietro C."/>
            <person name="Lluch J."/>
            <person name="Castinel A."/>
            <person name="Donnadieu C."/>
            <person name="Desvignes T."/>
            <person name="Floi Bucao C."/>
            <person name="Jouanno E."/>
            <person name="Wen M."/>
            <person name="Mejri S."/>
            <person name="Dirks R."/>
            <person name="Jansen H."/>
            <person name="Henkel C."/>
            <person name="Chen W.J."/>
            <person name="Zahm M."/>
            <person name="Cabau C."/>
            <person name="Klopp C."/>
            <person name="Thompson A.W."/>
            <person name="Robinson-Rechavi M."/>
            <person name="Braasch I."/>
            <person name="Lecointre G."/>
            <person name="Bobe J."/>
            <person name="Postlethwait J.H."/>
            <person name="Berthelot C."/>
            <person name="Roest Crollius H."/>
            <person name="Guiguen Y."/>
        </authorList>
    </citation>
    <scope>NUCLEOTIDE SEQUENCE</scope>
    <source>
        <strain evidence="14">WJC10195</strain>
    </source>
</reference>
<feature type="compositionally biased region" description="Low complexity" evidence="11">
    <location>
        <begin position="829"/>
        <end position="863"/>
    </location>
</feature>
<feature type="region of interest" description="Disordered" evidence="11">
    <location>
        <begin position="1"/>
        <end position="150"/>
    </location>
</feature>
<evidence type="ECO:0000256" key="11">
    <source>
        <dbReference type="SAM" id="MobiDB-lite"/>
    </source>
</evidence>
<feature type="compositionally biased region" description="Acidic residues" evidence="11">
    <location>
        <begin position="207"/>
        <end position="222"/>
    </location>
</feature>
<dbReference type="PANTHER" id="PTHR45944:SF5">
    <property type="entry name" value="TRANSCRIPTION FACTOR HIVEP3"/>
    <property type="match status" value="1"/>
</dbReference>
<feature type="compositionally biased region" description="Low complexity" evidence="11">
    <location>
        <begin position="285"/>
        <end position="306"/>
    </location>
</feature>
<dbReference type="Proteomes" id="UP001152622">
    <property type="component" value="Chromosome 6"/>
</dbReference>
<proteinExistence type="predicted"/>
<feature type="compositionally biased region" description="Low complexity" evidence="11">
    <location>
        <begin position="1072"/>
        <end position="1082"/>
    </location>
</feature>
<dbReference type="PROSITE" id="PS00028">
    <property type="entry name" value="ZINC_FINGER_C2H2_1"/>
    <property type="match status" value="4"/>
</dbReference>
<feature type="compositionally biased region" description="Polar residues" evidence="11">
    <location>
        <begin position="1380"/>
        <end position="1417"/>
    </location>
</feature>
<evidence type="ECO:0000256" key="3">
    <source>
        <dbReference type="ARBA" id="ARBA00022723"/>
    </source>
</evidence>
<feature type="compositionally biased region" description="Polar residues" evidence="11">
    <location>
        <begin position="307"/>
        <end position="323"/>
    </location>
</feature>
<evidence type="ECO:0000256" key="9">
    <source>
        <dbReference type="ARBA" id="ARBA00023242"/>
    </source>
</evidence>
<feature type="region of interest" description="Disordered" evidence="11">
    <location>
        <begin position="387"/>
        <end position="440"/>
    </location>
</feature>
<feature type="compositionally biased region" description="Basic and acidic residues" evidence="11">
    <location>
        <begin position="1944"/>
        <end position="1953"/>
    </location>
</feature>
<feature type="region of interest" description="Disordered" evidence="11">
    <location>
        <begin position="581"/>
        <end position="936"/>
    </location>
</feature>
<feature type="compositionally biased region" description="Low complexity" evidence="11">
    <location>
        <begin position="782"/>
        <end position="793"/>
    </location>
</feature>
<keyword evidence="15" id="KW-1185">Reference proteome</keyword>
<gene>
    <name evidence="14" type="ORF">SKAU_G00182350</name>
</gene>
<feature type="compositionally biased region" description="Acidic residues" evidence="11">
    <location>
        <begin position="1424"/>
        <end position="1435"/>
    </location>
</feature>
<feature type="region of interest" description="Disordered" evidence="11">
    <location>
        <begin position="1267"/>
        <end position="1319"/>
    </location>
</feature>
<feature type="compositionally biased region" description="Polar residues" evidence="11">
    <location>
        <begin position="529"/>
        <end position="539"/>
    </location>
</feature>
<feature type="compositionally biased region" description="Polar residues" evidence="11">
    <location>
        <begin position="902"/>
        <end position="913"/>
    </location>
</feature>
<feature type="compositionally biased region" description="Pro residues" evidence="11">
    <location>
        <begin position="95"/>
        <end position="115"/>
    </location>
</feature>
<dbReference type="InterPro" id="IPR034729">
    <property type="entry name" value="Znf_CCHC_HIVEP"/>
</dbReference>
<evidence type="ECO:0000256" key="5">
    <source>
        <dbReference type="ARBA" id="ARBA00022771"/>
    </source>
</evidence>
<protein>
    <recommendedName>
        <fullName evidence="16">Transcription factor HIVEP3</fullName>
    </recommendedName>
</protein>
<keyword evidence="2" id="KW-0597">Phosphoprotein</keyword>
<dbReference type="PROSITE" id="PS50157">
    <property type="entry name" value="ZINC_FINGER_C2H2_2"/>
    <property type="match status" value="5"/>
</dbReference>
<evidence type="ECO:0000313" key="15">
    <source>
        <dbReference type="Proteomes" id="UP001152622"/>
    </source>
</evidence>
<feature type="region of interest" description="Disordered" evidence="11">
    <location>
        <begin position="1786"/>
        <end position="1953"/>
    </location>
</feature>
<dbReference type="InterPro" id="IPR051969">
    <property type="entry name" value="Zinc-finger_DNA-bd_regulators"/>
</dbReference>
<evidence type="ECO:0000256" key="7">
    <source>
        <dbReference type="ARBA" id="ARBA00023015"/>
    </source>
</evidence>
<sequence>MRKPPPPSSMEAQRSQSAGGEGPGRQDPPPAEPSGPAPEAAPLSRPAHGRHRHLSRHPKRLLQPAPSASSGSGAELTAGWRLMEVPGPSGGAPPSSSPAPPPPPPGLPLPHPGQEPPEGGADPRPAAAASRRERKPPKPGKYVCSYCGRPCAKPSVLQKHIRSHTGERPYPCTPCGFSFKTKSNLYKHRKSHAHRIKAGLASSRQEEPEEPTEGESTDSEEETGQHVPPPPTSSTSTAAPEKQKSGGGGAELPSAAEDSHAVKQRLAMRLSERKRLPAVSTDDAPSPSSSLGPSSSKGSTESGYFSRSGSAELSHTSPPNASAKTYAEIILGKYGRLGPQQRSPRTPTSSGLGAADKSGVPFSVPKTQVIEHITKLITINEAVVDTSEIDSVKPRRSSLSRRSSVESPKFSALKEPYGAFDHKKGEPPGSSGTCGAPLSLGGFSGDSFRSGYPKQDLVAPLLRSQSMPSSAASSSSSSSHRNVRLSQSFDEQQGAAAELRTGPHQRMLRRQPAIEVPLGAEFIPEEAGPSSSSSCTVTTAPPAGHSPPPQAQQQHRRGPRVYECEACGTRCKKRENYETHRRCFCVGRPPQEPPQSEAGGTHRPPQEPPQSEAGGTHRGDRPQMMHYKFRAMAMAVRKRRKEESLEEDPPSPGPAAVTFPPSPGPPAEHDPHPHPHPHHERKSTWTEISVIQHTSSFEKQDSVVAMESQQKEEGPVVTPTSSPLPREDVQPPKPPQTPLQQQPPSQHQPPKPHPFSRLVRQHNIQVPEILVTEEPDADMVLASPPATTSSSTAKEPEKVEEFQWPQRSQSLAQLPAEKLPPKKKRLRLAEAAQSSGESSFESASLPRSPSQESSVSHTSSRSASFEESAKADAEMQPAAPGAHMLTVPPGPHPHREMRRSASEQAPPSAQHPTQIAEARSKSFDYGSLSQQHSATAWRERRKCLLVKHATLAEPEGDEPPPNPDTPQHNPGSSSRLSPEASGASPGPSHLSSSGYPRGGQLFPAAGPRTFLHTAPPAPPLHPAQLRLAERLGLPLQPLPPLLSLGYPSGAAQALYLPLPSGLALHVPPDPAPQESKPSTSQSPPTPLRPLCPALPLPLPLPVIVPCQQQLAPVVSLVVPVRLQTHMPTYARAVYTTLSQVLPASPACATPVCCSASWVIMSRLEGESKARSPYLKVPTPDFKSYLPIGLPLGGGAGPEDAYGAGPGVGGSKRMLSPAGSLELSTEAQRQQKRVKEEEEEEEEGGSGTGGRAEGKGEVAVETIGMAQEAEVKQEEEEEAAERKEAIPEQAELLKGKEKQEEEEREEEGQRTKSPAYPTLNTTTSVSWCYLNYVKPNPSPQRDPQASVYASWCVSVHNPNLPGLSTRAALSLLHSKQKHTSETYTMATASQPTTGRLVPASSQKPRMSEVRSTPPSTSVRVKEAPPPEEEEEEDEEEEKGKREEEAPSTSKRSEPSRIRIFEGGYKSNEEYVYVRGRGRGKYVCEECGIRCKKPSMLKKHIRTHTDVRPYVCKHCNFAFKTKGNLTKHMKSKAHGKKCQEVSSLDQQESEEGGGDEEHQFSDIDDSEDDDDNEEEEEDESSSHDEPPSSCSPDARLSSGLPSQRNTPEPLLSVPQEREPGPSQQDYPSPRLWPSGRTASPGGKRALFSRQHQCSPRAFSPSLSPSLSPGRGLSPGRDIPRALPSPVPPGALPRAHRPPVPPAEGRFSSDSPKDRQEKSSFSLEGVIFPEACPFPPALRLSPSPGQFPGPPPSPTADHIFSHLPLHSQRQSRSPYVMIPIGGIQMVQPWPLPKPAHSPTPTPTTTLWTEAASRSLDRRGGVSLGPSVWGALRDYRVPGEEAGTSQSGLGMGRHRPPPKKQVSQTVGEEPPDTGIKQYGSSSTSAPSVTPVAETTGSSRPAPSQPTPPTHRTRQLSDREGPLGGRTRRRGSEHAGGGAEGRVTTSARKNKDSKTGST</sequence>
<feature type="domain" description="C2H2-type" evidence="12">
    <location>
        <begin position="562"/>
        <end position="590"/>
    </location>
</feature>
<dbReference type="PROSITE" id="PS51811">
    <property type="entry name" value="ZF_CCHC_HIVEP"/>
    <property type="match status" value="1"/>
</dbReference>
<feature type="domain" description="C2H2-type" evidence="12">
    <location>
        <begin position="1480"/>
        <end position="1507"/>
    </location>
</feature>
<dbReference type="Gene3D" id="3.30.160.60">
    <property type="entry name" value="Classic Zinc Finger"/>
    <property type="match status" value="4"/>
</dbReference>
<dbReference type="GO" id="GO:0005634">
    <property type="term" value="C:nucleus"/>
    <property type="evidence" value="ECO:0007669"/>
    <property type="project" value="UniProtKB-SubCell"/>
</dbReference>
<dbReference type="OrthoDB" id="10042249at2759"/>
<evidence type="ECO:0008006" key="16">
    <source>
        <dbReference type="Google" id="ProtNLM"/>
    </source>
</evidence>
<name>A0A9Q1FBS4_SYNKA</name>
<feature type="compositionally biased region" description="Basic and acidic residues" evidence="11">
    <location>
        <begin position="1436"/>
        <end position="1454"/>
    </location>
</feature>
<accession>A0A9Q1FBS4</accession>
<organism evidence="14 15">
    <name type="scientific">Synaphobranchus kaupii</name>
    <name type="common">Kaup's arrowtooth eel</name>
    <dbReference type="NCBI Taxonomy" id="118154"/>
    <lineage>
        <taxon>Eukaryota</taxon>
        <taxon>Metazoa</taxon>
        <taxon>Chordata</taxon>
        <taxon>Craniata</taxon>
        <taxon>Vertebrata</taxon>
        <taxon>Euteleostomi</taxon>
        <taxon>Actinopterygii</taxon>
        <taxon>Neopterygii</taxon>
        <taxon>Teleostei</taxon>
        <taxon>Anguilliformes</taxon>
        <taxon>Synaphobranchidae</taxon>
        <taxon>Synaphobranchus</taxon>
    </lineage>
</organism>
<feature type="compositionally biased region" description="Pro residues" evidence="11">
    <location>
        <begin position="26"/>
        <end position="36"/>
    </location>
</feature>
<evidence type="ECO:0000259" key="13">
    <source>
        <dbReference type="PROSITE" id="PS51811"/>
    </source>
</evidence>
<feature type="region of interest" description="Disordered" evidence="11">
    <location>
        <begin position="459"/>
        <end position="561"/>
    </location>
</feature>
<feature type="region of interest" description="Disordered" evidence="11">
    <location>
        <begin position="1200"/>
        <end position="1255"/>
    </location>
</feature>